<dbReference type="Proteomes" id="UP000521017">
    <property type="component" value="Unassembled WGS sequence"/>
</dbReference>
<feature type="transmembrane region" description="Helical" evidence="1">
    <location>
        <begin position="43"/>
        <end position="62"/>
    </location>
</feature>
<dbReference type="AlphaFoldDB" id="A0A7X0J5W1"/>
<feature type="transmembrane region" description="Helical" evidence="1">
    <location>
        <begin position="7"/>
        <end position="27"/>
    </location>
</feature>
<keyword evidence="1" id="KW-1133">Transmembrane helix</keyword>
<dbReference type="EMBL" id="JACHCC010000009">
    <property type="protein sequence ID" value="MBB6501458.1"/>
    <property type="molecule type" value="Genomic_DNA"/>
</dbReference>
<protein>
    <submittedName>
        <fullName evidence="2">Uncharacterized protein</fullName>
    </submittedName>
</protein>
<dbReference type="RefSeq" id="WP_184627213.1">
    <property type="nucleotide sequence ID" value="NZ_JACHCC010000009.1"/>
</dbReference>
<sequence>MRPVTREIICINVAAVVCTYIQVMWAAPDGPSARDLSGSPISYLHWFCLPVLLFLNVLLLTLGKRGHTSFIQGVYSTSLLTACWLVMNYLEFADRVASWSTFSALEIWSSVFMTSVLTIGVCSTVFFFIHYRFIRIKS</sequence>
<accession>A0A7X0J5W1</accession>
<evidence type="ECO:0000313" key="3">
    <source>
        <dbReference type="Proteomes" id="UP000521017"/>
    </source>
</evidence>
<organism evidence="2 3">
    <name type="scientific">Pedobacter cryoconitis</name>
    <dbReference type="NCBI Taxonomy" id="188932"/>
    <lineage>
        <taxon>Bacteria</taxon>
        <taxon>Pseudomonadati</taxon>
        <taxon>Bacteroidota</taxon>
        <taxon>Sphingobacteriia</taxon>
        <taxon>Sphingobacteriales</taxon>
        <taxon>Sphingobacteriaceae</taxon>
        <taxon>Pedobacter</taxon>
    </lineage>
</organism>
<proteinExistence type="predicted"/>
<keyword evidence="1" id="KW-0812">Transmembrane</keyword>
<keyword evidence="1" id="KW-0472">Membrane</keyword>
<feature type="transmembrane region" description="Helical" evidence="1">
    <location>
        <begin position="107"/>
        <end position="129"/>
    </location>
</feature>
<evidence type="ECO:0000313" key="2">
    <source>
        <dbReference type="EMBL" id="MBB6501458.1"/>
    </source>
</evidence>
<comment type="caution">
    <text evidence="2">The sequence shown here is derived from an EMBL/GenBank/DDBJ whole genome shotgun (WGS) entry which is preliminary data.</text>
</comment>
<evidence type="ECO:0000256" key="1">
    <source>
        <dbReference type="SAM" id="Phobius"/>
    </source>
</evidence>
<reference evidence="2 3" key="1">
    <citation type="submission" date="2020-08" db="EMBL/GenBank/DDBJ databases">
        <title>Genomic Encyclopedia of Type Strains, Phase IV (KMG-V): Genome sequencing to study the core and pangenomes of soil and plant-associated prokaryotes.</title>
        <authorList>
            <person name="Whitman W."/>
        </authorList>
    </citation>
    <scope>NUCLEOTIDE SEQUENCE [LARGE SCALE GENOMIC DNA]</scope>
    <source>
        <strain evidence="2 3">M2T3</strain>
    </source>
</reference>
<name>A0A7X0J5W1_9SPHI</name>
<gene>
    <name evidence="2" type="ORF">HDF25_003625</name>
</gene>
<feature type="transmembrane region" description="Helical" evidence="1">
    <location>
        <begin position="69"/>
        <end position="87"/>
    </location>
</feature>